<gene>
    <name evidence="1" type="ORF">GDO81_024795</name>
</gene>
<keyword evidence="2" id="KW-1185">Reference proteome</keyword>
<evidence type="ECO:0000313" key="2">
    <source>
        <dbReference type="Proteomes" id="UP000824782"/>
    </source>
</evidence>
<name>A0AAV6YIH5_ENGPU</name>
<dbReference type="EMBL" id="WNYA01031907">
    <property type="protein sequence ID" value="KAG8537274.1"/>
    <property type="molecule type" value="Genomic_DNA"/>
</dbReference>
<dbReference type="Proteomes" id="UP000824782">
    <property type="component" value="Unassembled WGS sequence"/>
</dbReference>
<evidence type="ECO:0000313" key="1">
    <source>
        <dbReference type="EMBL" id="KAG8537274.1"/>
    </source>
</evidence>
<comment type="caution">
    <text evidence="1">The sequence shown here is derived from an EMBL/GenBank/DDBJ whole genome shotgun (WGS) entry which is preliminary data.</text>
</comment>
<accession>A0AAV6YIH5</accession>
<dbReference type="AlphaFoldDB" id="A0AAV6YIH5"/>
<sequence length="110" mass="12384">MGGMYYGCWQGSPSPPRHFGFYQKGQYPPLPLFTPSLWHLAGNFIWFLATSMEAGASHTSMIIMEDAHPPPGPAGLFYMHCHVPIDRTASRVEFPFKQPDKPLIYETSPI</sequence>
<organism evidence="1 2">
    <name type="scientific">Engystomops pustulosus</name>
    <name type="common">Tungara frog</name>
    <name type="synonym">Physalaemus pustulosus</name>
    <dbReference type="NCBI Taxonomy" id="76066"/>
    <lineage>
        <taxon>Eukaryota</taxon>
        <taxon>Metazoa</taxon>
        <taxon>Chordata</taxon>
        <taxon>Craniata</taxon>
        <taxon>Vertebrata</taxon>
        <taxon>Euteleostomi</taxon>
        <taxon>Amphibia</taxon>
        <taxon>Batrachia</taxon>
        <taxon>Anura</taxon>
        <taxon>Neobatrachia</taxon>
        <taxon>Hyloidea</taxon>
        <taxon>Leptodactylidae</taxon>
        <taxon>Leiuperinae</taxon>
        <taxon>Engystomops</taxon>
    </lineage>
</organism>
<proteinExistence type="predicted"/>
<reference evidence="1" key="1">
    <citation type="thesis" date="2020" institute="ProQuest LLC" country="789 East Eisenhower Parkway, Ann Arbor, MI, USA">
        <title>Comparative Genomics and Chromosome Evolution.</title>
        <authorList>
            <person name="Mudd A.B."/>
        </authorList>
    </citation>
    <scope>NUCLEOTIDE SEQUENCE</scope>
    <source>
        <strain evidence="1">237g6f4</strain>
        <tissue evidence="1">Blood</tissue>
    </source>
</reference>
<protein>
    <submittedName>
        <fullName evidence="1">Uncharacterized protein</fullName>
    </submittedName>
</protein>